<dbReference type="Proteomes" id="UP001162060">
    <property type="component" value="Unassembled WGS sequence"/>
</dbReference>
<comment type="caution">
    <text evidence="1">The sequence shown here is derived from an EMBL/GenBank/DDBJ whole genome shotgun (WGS) entry which is preliminary data.</text>
</comment>
<gene>
    <name evidence="1" type="ORF">PM001_LOCUS10456</name>
</gene>
<evidence type="ECO:0000313" key="1">
    <source>
        <dbReference type="EMBL" id="CAK7925306.1"/>
    </source>
</evidence>
<dbReference type="AlphaFoldDB" id="A0AAV1TSG0"/>
<protein>
    <submittedName>
        <fullName evidence="1">Uncharacterized protein</fullName>
    </submittedName>
</protein>
<name>A0AAV1TSG0_9STRA</name>
<dbReference type="EMBL" id="CAKLBY020000086">
    <property type="protein sequence ID" value="CAK7925306.1"/>
    <property type="molecule type" value="Genomic_DNA"/>
</dbReference>
<sequence>MTLVRLSLLEVYATDDEAKERVDDGTSLGPLQDRSPCWRVCPSSMTSRDGAISLTRRFTRTDVRKGDAQQQQSCRRRSRVKKRIDRKTRLLLHVLNHVRVRL</sequence>
<evidence type="ECO:0000313" key="2">
    <source>
        <dbReference type="Proteomes" id="UP001162060"/>
    </source>
</evidence>
<proteinExistence type="predicted"/>
<reference evidence="1" key="1">
    <citation type="submission" date="2024-01" db="EMBL/GenBank/DDBJ databases">
        <authorList>
            <person name="Webb A."/>
        </authorList>
    </citation>
    <scope>NUCLEOTIDE SEQUENCE</scope>
    <source>
        <strain evidence="1">Pm1</strain>
    </source>
</reference>
<accession>A0AAV1TSG0</accession>
<organism evidence="1 2">
    <name type="scientific">Peronospora matthiolae</name>
    <dbReference type="NCBI Taxonomy" id="2874970"/>
    <lineage>
        <taxon>Eukaryota</taxon>
        <taxon>Sar</taxon>
        <taxon>Stramenopiles</taxon>
        <taxon>Oomycota</taxon>
        <taxon>Peronosporomycetes</taxon>
        <taxon>Peronosporales</taxon>
        <taxon>Peronosporaceae</taxon>
        <taxon>Peronospora</taxon>
    </lineage>
</organism>